<organism evidence="6 7">
    <name type="scientific">Tropicimonas omnivorans</name>
    <dbReference type="NCBI Taxonomy" id="3075590"/>
    <lineage>
        <taxon>Bacteria</taxon>
        <taxon>Pseudomonadati</taxon>
        <taxon>Pseudomonadota</taxon>
        <taxon>Alphaproteobacteria</taxon>
        <taxon>Rhodobacterales</taxon>
        <taxon>Roseobacteraceae</taxon>
        <taxon>Tropicimonas</taxon>
    </lineage>
</organism>
<evidence type="ECO:0000256" key="2">
    <source>
        <dbReference type="ARBA" id="ARBA00022801"/>
    </source>
</evidence>
<dbReference type="Proteomes" id="UP001265259">
    <property type="component" value="Unassembled WGS sequence"/>
</dbReference>
<protein>
    <submittedName>
        <fullName evidence="6">NAD(P)H-binding protein</fullName>
    </submittedName>
</protein>
<gene>
    <name evidence="6" type="ORF">RM543_16015</name>
</gene>
<dbReference type="InterPro" id="IPR016040">
    <property type="entry name" value="NAD(P)-bd_dom"/>
</dbReference>
<dbReference type="InterPro" id="IPR036291">
    <property type="entry name" value="NAD(P)-bd_dom_sf"/>
</dbReference>
<dbReference type="SUPFAM" id="SSF51735">
    <property type="entry name" value="NAD(P)-binding Rossmann-fold domains"/>
    <property type="match status" value="1"/>
</dbReference>
<accession>A0ABU3DKF0</accession>
<evidence type="ECO:0000259" key="4">
    <source>
        <dbReference type="Pfam" id="PF07859"/>
    </source>
</evidence>
<dbReference type="SUPFAM" id="SSF53474">
    <property type="entry name" value="alpha/beta-Hydrolases"/>
    <property type="match status" value="1"/>
</dbReference>
<sequence>MTSSISHHALTPADAETMEQLRAIFAGNPKLTLEPASRSAFDGIMSQAPAPDGVSFEQGAVGGVPGWWARPDAATADSVILYLHGGGYVIGSAAAYRNFVGHLARRAGVVAFIADYALAPERPFPGAVDDVRALLDGLAATGFRRIAVAGDSAGGGLALASVRAGAAQAHRIVGIVALSPWIDMLLSGETMVTRAEADPLLSRESLAGAAEAYLVQTGRDDDRLPTLDADYPTMPQVLIHTGDAEVLLSDTLEFAARAELAGLDHEVHVWDGMTHVFPSSFAMLQAGAEALENIGAFLAERLSPPAGKRVLVLGATGGTGRAIVRRLKDLGHVPVALVRSPEKATGLDAIIVQGDARDPAALDKAMAGVDAVISALGTPISPFRKVTLLSTATEAVIAAMTRHGVDRLVAITGIGAGNSRGHAGFLFNWIIMPLLLRKVYADKDRQEAVIRKSGFDWVIVRPSVLNDKPGRGAVQALIDPTRFNGGTIARSDVADFVVDQIESDAFVGKTPLLTW</sequence>
<comment type="similarity">
    <text evidence="1">Belongs to the 'GDXG' lipolytic enzyme family.</text>
</comment>
<dbReference type="InterPro" id="IPR033140">
    <property type="entry name" value="Lipase_GDXG_put_SER_AS"/>
</dbReference>
<dbReference type="InterPro" id="IPR013094">
    <property type="entry name" value="AB_hydrolase_3"/>
</dbReference>
<dbReference type="CDD" id="cd05244">
    <property type="entry name" value="BVR-B_like_SDR_a"/>
    <property type="match status" value="1"/>
</dbReference>
<evidence type="ECO:0000256" key="3">
    <source>
        <dbReference type="PROSITE-ProRule" id="PRU10038"/>
    </source>
</evidence>
<dbReference type="InterPro" id="IPR029058">
    <property type="entry name" value="AB_hydrolase_fold"/>
</dbReference>
<evidence type="ECO:0000259" key="5">
    <source>
        <dbReference type="Pfam" id="PF13460"/>
    </source>
</evidence>
<reference evidence="6 7" key="1">
    <citation type="submission" date="2023-09" db="EMBL/GenBank/DDBJ databases">
        <authorList>
            <person name="Rey-Velasco X."/>
        </authorList>
    </citation>
    <scope>NUCLEOTIDE SEQUENCE [LARGE SCALE GENOMIC DNA]</scope>
    <source>
        <strain evidence="6 7">F158</strain>
    </source>
</reference>
<dbReference type="PROSITE" id="PS01174">
    <property type="entry name" value="LIPASE_GDXG_SER"/>
    <property type="match status" value="1"/>
</dbReference>
<feature type="domain" description="Alpha/beta hydrolase fold-3" evidence="4">
    <location>
        <begin position="80"/>
        <end position="278"/>
    </location>
</feature>
<dbReference type="PANTHER" id="PTHR48081:SF30">
    <property type="entry name" value="ACETYL-HYDROLASE LIPR-RELATED"/>
    <property type="match status" value="1"/>
</dbReference>
<comment type="caution">
    <text evidence="6">The sequence shown here is derived from an EMBL/GenBank/DDBJ whole genome shotgun (WGS) entry which is preliminary data.</text>
</comment>
<dbReference type="PROSITE" id="PS01173">
    <property type="entry name" value="LIPASE_GDXG_HIS"/>
    <property type="match status" value="1"/>
</dbReference>
<dbReference type="Gene3D" id="3.40.50.1820">
    <property type="entry name" value="alpha/beta hydrolase"/>
    <property type="match status" value="1"/>
</dbReference>
<dbReference type="Gene3D" id="3.40.50.720">
    <property type="entry name" value="NAD(P)-binding Rossmann-like Domain"/>
    <property type="match status" value="1"/>
</dbReference>
<feature type="active site" evidence="3">
    <location>
        <position position="152"/>
    </location>
</feature>
<dbReference type="RefSeq" id="WP_311693450.1">
    <property type="nucleotide sequence ID" value="NZ_JAVRHL010000004.1"/>
</dbReference>
<evidence type="ECO:0000256" key="1">
    <source>
        <dbReference type="ARBA" id="ARBA00010515"/>
    </source>
</evidence>
<dbReference type="InterPro" id="IPR050300">
    <property type="entry name" value="GDXG_lipolytic_enzyme"/>
</dbReference>
<dbReference type="InterPro" id="IPR002168">
    <property type="entry name" value="Lipase_GDXG_HIS_AS"/>
</dbReference>
<dbReference type="Pfam" id="PF07859">
    <property type="entry name" value="Abhydrolase_3"/>
    <property type="match status" value="1"/>
</dbReference>
<name>A0ABU3DKF0_9RHOB</name>
<feature type="domain" description="NAD(P)-binding" evidence="5">
    <location>
        <begin position="314"/>
        <end position="503"/>
    </location>
</feature>
<dbReference type="PANTHER" id="PTHR48081">
    <property type="entry name" value="AB HYDROLASE SUPERFAMILY PROTEIN C4A8.06C"/>
    <property type="match status" value="1"/>
</dbReference>
<dbReference type="Pfam" id="PF13460">
    <property type="entry name" value="NAD_binding_10"/>
    <property type="match status" value="1"/>
</dbReference>
<dbReference type="EMBL" id="JAVRHL010000004">
    <property type="protein sequence ID" value="MDT0684191.1"/>
    <property type="molecule type" value="Genomic_DNA"/>
</dbReference>
<keyword evidence="2" id="KW-0378">Hydrolase</keyword>
<evidence type="ECO:0000313" key="7">
    <source>
        <dbReference type="Proteomes" id="UP001265259"/>
    </source>
</evidence>
<proteinExistence type="inferred from homology"/>
<evidence type="ECO:0000313" key="6">
    <source>
        <dbReference type="EMBL" id="MDT0684191.1"/>
    </source>
</evidence>
<keyword evidence="7" id="KW-1185">Reference proteome</keyword>